<dbReference type="InterPro" id="IPR058533">
    <property type="entry name" value="Cation_efflux_TM"/>
</dbReference>
<comment type="subcellular location">
    <subcellularLocation>
        <location evidence="1">Cell membrane</location>
        <topology evidence="1">Multi-pass membrane protein</topology>
    </subcellularLocation>
</comment>
<dbReference type="FunFam" id="1.20.1510.10:FF:000001">
    <property type="entry name" value="Ferrous-iron efflux pump FieF"/>
    <property type="match status" value="1"/>
</dbReference>
<dbReference type="InterPro" id="IPR027470">
    <property type="entry name" value="Cation_efflux_CTD"/>
</dbReference>
<dbReference type="SUPFAM" id="SSF160240">
    <property type="entry name" value="Cation efflux protein cytoplasmic domain-like"/>
    <property type="match status" value="1"/>
</dbReference>
<gene>
    <name evidence="18" type="ORF">HER31_15140</name>
</gene>
<dbReference type="AlphaFoldDB" id="A0A6H1UG88"/>
<name>A0A6H1UG88_9GAMM</name>
<keyword evidence="3" id="KW-0813">Transport</keyword>
<evidence type="ECO:0000256" key="5">
    <source>
        <dbReference type="ARBA" id="ARBA00022496"/>
    </source>
</evidence>
<dbReference type="KEGG" id="fes:HER31_15140"/>
<protein>
    <recommendedName>
        <fullName evidence="14">Cation-efflux pump FieF</fullName>
    </recommendedName>
</protein>
<dbReference type="FunFam" id="3.30.70.1350:FF:000002">
    <property type="entry name" value="Ferrous-iron efflux pump FieF"/>
    <property type="match status" value="1"/>
</dbReference>
<dbReference type="GO" id="GO:0006882">
    <property type="term" value="P:intracellular zinc ion homeostasis"/>
    <property type="evidence" value="ECO:0007669"/>
    <property type="project" value="TreeGrafter"/>
</dbReference>
<feature type="transmembrane region" description="Helical" evidence="15">
    <location>
        <begin position="186"/>
        <end position="202"/>
    </location>
</feature>
<dbReference type="Pfam" id="PF16916">
    <property type="entry name" value="ZT_dimer"/>
    <property type="match status" value="1"/>
</dbReference>
<keyword evidence="9 15" id="KW-0472">Membrane</keyword>
<evidence type="ECO:0000256" key="6">
    <source>
        <dbReference type="ARBA" id="ARBA00022692"/>
    </source>
</evidence>
<feature type="transmembrane region" description="Helical" evidence="15">
    <location>
        <begin position="162"/>
        <end position="180"/>
    </location>
</feature>
<evidence type="ECO:0000256" key="13">
    <source>
        <dbReference type="ARBA" id="ARBA00062926"/>
    </source>
</evidence>
<feature type="transmembrane region" description="Helical" evidence="15">
    <location>
        <begin position="117"/>
        <end position="138"/>
    </location>
</feature>
<evidence type="ECO:0000256" key="7">
    <source>
        <dbReference type="ARBA" id="ARBA00022906"/>
    </source>
</evidence>
<proteinExistence type="inferred from homology"/>
<dbReference type="Gene3D" id="1.20.1510.10">
    <property type="entry name" value="Cation efflux protein transmembrane domain"/>
    <property type="match status" value="1"/>
</dbReference>
<comment type="catalytic activity">
    <reaction evidence="10">
        <text>Fe(2+)(in) + H(+)(out) = Fe(2+)(out) + H(+)(in)</text>
        <dbReference type="Rhea" id="RHEA:29439"/>
        <dbReference type="ChEBI" id="CHEBI:15378"/>
        <dbReference type="ChEBI" id="CHEBI:29033"/>
    </reaction>
</comment>
<sequence length="295" mass="31483">MARATPEQYESWIKLATRASIAVATLLIITKLMAWLMSGSASLLGSLTDSLMDAAASLINFYALRVALRPADDHHRWGHGKAEPLATLVQAGFILGSALLLLFAGTERLISPVPPSATGWGVGVSIFAIVATLALLTIQKKAVAATGSTAIAADALHYRSDLLMNVAVIIALIMAAYGFWWVDGAAAVGIAFYIGFGAWGLGKEAVNLLLDREADAEVQQQVQALILADDNVLGLHDFRTRMAGNTLFVQMHIDLDSNLSLLKAHDIAHAVEDRIQSQFPGADVIVHQDPHTVEA</sequence>
<keyword evidence="19" id="KW-1185">Reference proteome</keyword>
<feature type="domain" description="Cation efflux protein transmembrane" evidence="16">
    <location>
        <begin position="19"/>
        <end position="210"/>
    </location>
</feature>
<evidence type="ECO:0000256" key="4">
    <source>
        <dbReference type="ARBA" id="ARBA00022475"/>
    </source>
</evidence>
<dbReference type="PANTHER" id="PTHR43840">
    <property type="entry name" value="MITOCHONDRIAL METAL TRANSPORTER 1-RELATED"/>
    <property type="match status" value="1"/>
</dbReference>
<dbReference type="InterPro" id="IPR050291">
    <property type="entry name" value="CDF_Transporter"/>
</dbReference>
<evidence type="ECO:0000256" key="2">
    <source>
        <dbReference type="ARBA" id="ARBA00010212"/>
    </source>
</evidence>
<keyword evidence="7" id="KW-0406">Ion transport</keyword>
<evidence type="ECO:0000256" key="8">
    <source>
        <dbReference type="ARBA" id="ARBA00022989"/>
    </source>
</evidence>
<dbReference type="EMBL" id="CP051180">
    <property type="protein sequence ID" value="QIZ78117.1"/>
    <property type="molecule type" value="Genomic_DNA"/>
</dbReference>
<evidence type="ECO:0000259" key="16">
    <source>
        <dbReference type="Pfam" id="PF01545"/>
    </source>
</evidence>
<evidence type="ECO:0000256" key="11">
    <source>
        <dbReference type="ARBA" id="ARBA00047695"/>
    </source>
</evidence>
<dbReference type="InterPro" id="IPR002524">
    <property type="entry name" value="Cation_efflux"/>
</dbReference>
<evidence type="ECO:0000259" key="17">
    <source>
        <dbReference type="Pfam" id="PF16916"/>
    </source>
</evidence>
<evidence type="ECO:0000256" key="14">
    <source>
        <dbReference type="ARBA" id="ARBA00072262"/>
    </source>
</evidence>
<dbReference type="PANTHER" id="PTHR43840:SF41">
    <property type="entry name" value="CATION-EFFLUX PUMP FIEF"/>
    <property type="match status" value="1"/>
</dbReference>
<dbReference type="InterPro" id="IPR027469">
    <property type="entry name" value="Cation_efflux_TMD_sf"/>
</dbReference>
<dbReference type="RefSeq" id="WP_168661772.1">
    <property type="nucleotide sequence ID" value="NZ_CP051180.1"/>
</dbReference>
<comment type="subunit">
    <text evidence="13">Homodimer. The subunits are held together in a parallel orientation through zinc binding at the interface of the cytoplasmic domains.</text>
</comment>
<organism evidence="18 19">
    <name type="scientific">Ferrimonas lipolytica</name>
    <dbReference type="NCBI Taxonomy" id="2724191"/>
    <lineage>
        <taxon>Bacteria</taxon>
        <taxon>Pseudomonadati</taxon>
        <taxon>Pseudomonadota</taxon>
        <taxon>Gammaproteobacteria</taxon>
        <taxon>Alteromonadales</taxon>
        <taxon>Ferrimonadaceae</taxon>
        <taxon>Ferrimonas</taxon>
    </lineage>
</organism>
<feature type="transmembrane region" description="Helical" evidence="15">
    <location>
        <begin position="43"/>
        <end position="64"/>
    </location>
</feature>
<reference evidence="18 19" key="1">
    <citation type="submission" date="2020-04" db="EMBL/GenBank/DDBJ databases">
        <title>Ferrimonas sp. S7 isolated from sea water.</title>
        <authorList>
            <person name="Bae S.S."/>
            <person name="Baek K."/>
        </authorList>
    </citation>
    <scope>NUCLEOTIDE SEQUENCE [LARGE SCALE GENOMIC DNA]</scope>
    <source>
        <strain evidence="18 19">S7</strain>
    </source>
</reference>
<evidence type="ECO:0000256" key="12">
    <source>
        <dbReference type="ARBA" id="ARBA00050984"/>
    </source>
</evidence>
<keyword evidence="4" id="KW-1003">Cell membrane</keyword>
<comment type="similarity">
    <text evidence="2">Belongs to the cation diffusion facilitator (CDF) transporter (TC 2.A.4) family. FieF subfamily.</text>
</comment>
<dbReference type="Gene3D" id="3.30.70.1350">
    <property type="entry name" value="Cation efflux protein, cytoplasmic domain"/>
    <property type="match status" value="1"/>
</dbReference>
<evidence type="ECO:0000313" key="19">
    <source>
        <dbReference type="Proteomes" id="UP000501602"/>
    </source>
</evidence>
<dbReference type="NCBIfam" id="TIGR01297">
    <property type="entry name" value="CDF"/>
    <property type="match status" value="1"/>
</dbReference>
<evidence type="ECO:0000313" key="18">
    <source>
        <dbReference type="EMBL" id="QIZ78117.1"/>
    </source>
</evidence>
<dbReference type="Pfam" id="PF01545">
    <property type="entry name" value="Cation_efflux"/>
    <property type="match status" value="1"/>
</dbReference>
<dbReference type="GO" id="GO:0015086">
    <property type="term" value="F:cadmium ion transmembrane transporter activity"/>
    <property type="evidence" value="ECO:0007669"/>
    <property type="project" value="TreeGrafter"/>
</dbReference>
<dbReference type="GO" id="GO:0015341">
    <property type="term" value="F:zinc efflux antiporter activity"/>
    <property type="evidence" value="ECO:0007669"/>
    <property type="project" value="TreeGrafter"/>
</dbReference>
<evidence type="ECO:0000256" key="15">
    <source>
        <dbReference type="SAM" id="Phobius"/>
    </source>
</evidence>
<dbReference type="SUPFAM" id="SSF161111">
    <property type="entry name" value="Cation efflux protein transmembrane domain-like"/>
    <property type="match status" value="1"/>
</dbReference>
<evidence type="ECO:0000256" key="9">
    <source>
        <dbReference type="ARBA" id="ARBA00023136"/>
    </source>
</evidence>
<dbReference type="GO" id="GO:0005886">
    <property type="term" value="C:plasma membrane"/>
    <property type="evidence" value="ECO:0007669"/>
    <property type="project" value="UniProtKB-SubCell"/>
</dbReference>
<keyword evidence="7" id="KW-0862">Zinc</keyword>
<evidence type="ECO:0000256" key="1">
    <source>
        <dbReference type="ARBA" id="ARBA00004651"/>
    </source>
</evidence>
<keyword evidence="5" id="KW-0410">Iron transport</keyword>
<feature type="domain" description="Cation efflux protein cytoplasmic" evidence="17">
    <location>
        <begin position="215"/>
        <end position="291"/>
    </location>
</feature>
<comment type="catalytic activity">
    <reaction evidence="11">
        <text>Zn(2+)(in) + H(+)(out) = Zn(2+)(out) + H(+)(in)</text>
        <dbReference type="Rhea" id="RHEA:28839"/>
        <dbReference type="ChEBI" id="CHEBI:15378"/>
        <dbReference type="ChEBI" id="CHEBI:29105"/>
    </reaction>
</comment>
<dbReference type="InterPro" id="IPR036837">
    <property type="entry name" value="Cation_efflux_CTD_sf"/>
</dbReference>
<feature type="transmembrane region" description="Helical" evidence="15">
    <location>
        <begin position="85"/>
        <end position="105"/>
    </location>
</feature>
<dbReference type="GO" id="GO:0015093">
    <property type="term" value="F:ferrous iron transmembrane transporter activity"/>
    <property type="evidence" value="ECO:0007669"/>
    <property type="project" value="TreeGrafter"/>
</dbReference>
<dbReference type="Proteomes" id="UP000501602">
    <property type="component" value="Chromosome"/>
</dbReference>
<keyword evidence="7" id="KW-0864">Zinc transport</keyword>
<feature type="transmembrane region" description="Helical" evidence="15">
    <location>
        <begin position="12"/>
        <end position="37"/>
    </location>
</feature>
<comment type="catalytic activity">
    <reaction evidence="12">
        <text>Cd(2+)(in) + H(+)(out) = Cd(2+)(out) + H(+)(in)</text>
        <dbReference type="Rhea" id="RHEA:28739"/>
        <dbReference type="ChEBI" id="CHEBI:15378"/>
        <dbReference type="ChEBI" id="CHEBI:48775"/>
    </reaction>
</comment>
<keyword evidence="6 15" id="KW-0812">Transmembrane</keyword>
<keyword evidence="8 15" id="KW-1133">Transmembrane helix</keyword>
<accession>A0A6H1UG88</accession>
<keyword evidence="5" id="KW-0408">Iron</keyword>
<evidence type="ECO:0000256" key="3">
    <source>
        <dbReference type="ARBA" id="ARBA00022448"/>
    </source>
</evidence>
<evidence type="ECO:0000256" key="10">
    <source>
        <dbReference type="ARBA" id="ARBA00035584"/>
    </source>
</evidence>